<dbReference type="Gene3D" id="2.60.40.150">
    <property type="entry name" value="C2 domain"/>
    <property type="match status" value="1"/>
</dbReference>
<dbReference type="InterPro" id="IPR051634">
    <property type="entry name" value="Extended_Synaptotagmin"/>
</dbReference>
<sequence length="106" mass="12146">NLPLKDPSDIPDPYVKLKLVTPGSNSVKNKTKVVPDNCDPVFEETFEYLLSMSELRTCKLILTVKSKKVFFNSNVIGQVIINFKTFHDLQEPLREWFELTVAQDSD</sequence>
<dbReference type="PROSITE" id="PS50004">
    <property type="entry name" value="C2"/>
    <property type="match status" value="1"/>
</dbReference>
<dbReference type="GO" id="GO:0005544">
    <property type="term" value="F:calcium-dependent phospholipid binding"/>
    <property type="evidence" value="ECO:0007669"/>
    <property type="project" value="TreeGrafter"/>
</dbReference>
<dbReference type="GO" id="GO:0035091">
    <property type="term" value="F:phosphatidylinositol binding"/>
    <property type="evidence" value="ECO:0007669"/>
    <property type="project" value="TreeGrafter"/>
</dbReference>
<name>A0AAV8ZBW1_9CUCU</name>
<dbReference type="Proteomes" id="UP001162162">
    <property type="component" value="Unassembled WGS sequence"/>
</dbReference>
<gene>
    <name evidence="2" type="ORF">NQ318_008775</name>
</gene>
<dbReference type="PANTHER" id="PTHR45761">
    <property type="entry name" value="EXTENDED SYNAPTOTAGMIN-LIKE PROTEIN 2, ISOFORM C"/>
    <property type="match status" value="1"/>
</dbReference>
<dbReference type="AlphaFoldDB" id="A0AAV8ZBW1"/>
<evidence type="ECO:0000313" key="2">
    <source>
        <dbReference type="EMBL" id="KAJ8961099.1"/>
    </source>
</evidence>
<dbReference type="GO" id="GO:0031210">
    <property type="term" value="F:phosphatidylcholine binding"/>
    <property type="evidence" value="ECO:0007669"/>
    <property type="project" value="TreeGrafter"/>
</dbReference>
<dbReference type="InterPro" id="IPR000008">
    <property type="entry name" value="C2_dom"/>
</dbReference>
<dbReference type="Pfam" id="PF00168">
    <property type="entry name" value="C2"/>
    <property type="match status" value="1"/>
</dbReference>
<dbReference type="GO" id="GO:0005509">
    <property type="term" value="F:calcium ion binding"/>
    <property type="evidence" value="ECO:0007669"/>
    <property type="project" value="TreeGrafter"/>
</dbReference>
<proteinExistence type="predicted"/>
<dbReference type="EMBL" id="JAPWTK010000006">
    <property type="protein sequence ID" value="KAJ8961099.1"/>
    <property type="molecule type" value="Genomic_DNA"/>
</dbReference>
<dbReference type="InterPro" id="IPR035892">
    <property type="entry name" value="C2_domain_sf"/>
</dbReference>
<dbReference type="PANTHER" id="PTHR45761:SF1">
    <property type="entry name" value="EXTENDED SYNAPTOTAGMIN-LIKE PROTEIN 2, ISOFORM C"/>
    <property type="match status" value="1"/>
</dbReference>
<dbReference type="GO" id="GO:0005789">
    <property type="term" value="C:endoplasmic reticulum membrane"/>
    <property type="evidence" value="ECO:0007669"/>
    <property type="project" value="TreeGrafter"/>
</dbReference>
<organism evidence="2 3">
    <name type="scientific">Aromia moschata</name>
    <dbReference type="NCBI Taxonomy" id="1265417"/>
    <lineage>
        <taxon>Eukaryota</taxon>
        <taxon>Metazoa</taxon>
        <taxon>Ecdysozoa</taxon>
        <taxon>Arthropoda</taxon>
        <taxon>Hexapoda</taxon>
        <taxon>Insecta</taxon>
        <taxon>Pterygota</taxon>
        <taxon>Neoptera</taxon>
        <taxon>Endopterygota</taxon>
        <taxon>Coleoptera</taxon>
        <taxon>Polyphaga</taxon>
        <taxon>Cucujiformia</taxon>
        <taxon>Chrysomeloidea</taxon>
        <taxon>Cerambycidae</taxon>
        <taxon>Cerambycinae</taxon>
        <taxon>Callichromatini</taxon>
        <taxon>Aromia</taxon>
    </lineage>
</organism>
<dbReference type="GO" id="GO:0008429">
    <property type="term" value="F:phosphatidylethanolamine binding"/>
    <property type="evidence" value="ECO:0007669"/>
    <property type="project" value="TreeGrafter"/>
</dbReference>
<dbReference type="SMART" id="SM00239">
    <property type="entry name" value="C2"/>
    <property type="match status" value="1"/>
</dbReference>
<evidence type="ECO:0000313" key="3">
    <source>
        <dbReference type="Proteomes" id="UP001162162"/>
    </source>
</evidence>
<feature type="non-terminal residue" evidence="2">
    <location>
        <position position="1"/>
    </location>
</feature>
<keyword evidence="3" id="KW-1185">Reference proteome</keyword>
<comment type="caution">
    <text evidence="2">The sequence shown here is derived from an EMBL/GenBank/DDBJ whole genome shotgun (WGS) entry which is preliminary data.</text>
</comment>
<protein>
    <recommendedName>
        <fullName evidence="1">C2 domain-containing protein</fullName>
    </recommendedName>
</protein>
<evidence type="ECO:0000259" key="1">
    <source>
        <dbReference type="PROSITE" id="PS50004"/>
    </source>
</evidence>
<reference evidence="2" key="1">
    <citation type="journal article" date="2023" name="Insect Mol. Biol.">
        <title>Genome sequencing provides insights into the evolution of gene families encoding plant cell wall-degrading enzymes in longhorned beetles.</title>
        <authorList>
            <person name="Shin N.R."/>
            <person name="Okamura Y."/>
            <person name="Kirsch R."/>
            <person name="Pauchet Y."/>
        </authorList>
    </citation>
    <scope>NUCLEOTIDE SEQUENCE</scope>
    <source>
        <strain evidence="2">AMC_N1</strain>
    </source>
</reference>
<feature type="domain" description="C2" evidence="1">
    <location>
        <begin position="1"/>
        <end position="97"/>
    </location>
</feature>
<dbReference type="SUPFAM" id="SSF49562">
    <property type="entry name" value="C2 domain (Calcium/lipid-binding domain, CaLB)"/>
    <property type="match status" value="1"/>
</dbReference>
<accession>A0AAV8ZBW1</accession>